<accession>A0A6C0IW05</accession>
<name>A0A6C0IW05_9ZZZZ</name>
<protein>
    <submittedName>
        <fullName evidence="2">Uncharacterized protein</fullName>
    </submittedName>
</protein>
<sequence length="80" mass="9056">MSFDIKHDTVETMSDKMEKTDEESSLAQKLVFGVCVVIIVAIVVMVLLMDSNNTKLISAINMSQQKLQFEEMIDELNENT</sequence>
<organism evidence="2">
    <name type="scientific">viral metagenome</name>
    <dbReference type="NCBI Taxonomy" id="1070528"/>
    <lineage>
        <taxon>unclassified sequences</taxon>
        <taxon>metagenomes</taxon>
        <taxon>organismal metagenomes</taxon>
    </lineage>
</organism>
<proteinExistence type="predicted"/>
<keyword evidence="1" id="KW-1133">Transmembrane helix</keyword>
<reference evidence="2" key="1">
    <citation type="journal article" date="2020" name="Nature">
        <title>Giant virus diversity and host interactions through global metagenomics.</title>
        <authorList>
            <person name="Schulz F."/>
            <person name="Roux S."/>
            <person name="Paez-Espino D."/>
            <person name="Jungbluth S."/>
            <person name="Walsh D.A."/>
            <person name="Denef V.J."/>
            <person name="McMahon K.D."/>
            <person name="Konstantinidis K.T."/>
            <person name="Eloe-Fadrosh E.A."/>
            <person name="Kyrpides N.C."/>
            <person name="Woyke T."/>
        </authorList>
    </citation>
    <scope>NUCLEOTIDE SEQUENCE</scope>
    <source>
        <strain evidence="2">GVMAG-M-3300024336-7</strain>
    </source>
</reference>
<feature type="transmembrane region" description="Helical" evidence="1">
    <location>
        <begin position="30"/>
        <end position="49"/>
    </location>
</feature>
<keyword evidence="1" id="KW-0472">Membrane</keyword>
<keyword evidence="1" id="KW-0812">Transmembrane</keyword>
<evidence type="ECO:0000313" key="2">
    <source>
        <dbReference type="EMBL" id="QHT96829.1"/>
    </source>
</evidence>
<dbReference type="EMBL" id="MN740267">
    <property type="protein sequence ID" value="QHT96829.1"/>
    <property type="molecule type" value="Genomic_DNA"/>
</dbReference>
<evidence type="ECO:0000256" key="1">
    <source>
        <dbReference type="SAM" id="Phobius"/>
    </source>
</evidence>
<dbReference type="AlphaFoldDB" id="A0A6C0IW05"/>